<evidence type="ECO:0000313" key="2">
    <source>
        <dbReference type="Proteomes" id="UP001281761"/>
    </source>
</evidence>
<gene>
    <name evidence="1" type="ORF">BLNAU_25141</name>
</gene>
<accession>A0ABQ9WN85</accession>
<organism evidence="1 2">
    <name type="scientific">Blattamonas nauphoetae</name>
    <dbReference type="NCBI Taxonomy" id="2049346"/>
    <lineage>
        <taxon>Eukaryota</taxon>
        <taxon>Metamonada</taxon>
        <taxon>Preaxostyla</taxon>
        <taxon>Oxymonadida</taxon>
        <taxon>Blattamonas</taxon>
    </lineage>
</organism>
<protein>
    <recommendedName>
        <fullName evidence="3">DUF427 domain-containing protein</fullName>
    </recommendedName>
</protein>
<dbReference type="Proteomes" id="UP001281761">
    <property type="component" value="Unassembled WGS sequence"/>
</dbReference>
<sequence>MSRTLVDSERVVVAFPDQQRTSLLPFSEQAQHCPFTGTAHISPQFPQQSSAAFAAAFPVISSSTITIRESAVQ</sequence>
<keyword evidence="2" id="KW-1185">Reference proteome</keyword>
<evidence type="ECO:0008006" key="3">
    <source>
        <dbReference type="Google" id="ProtNLM"/>
    </source>
</evidence>
<proteinExistence type="predicted"/>
<reference evidence="1 2" key="1">
    <citation type="journal article" date="2022" name="bioRxiv">
        <title>Genomics of Preaxostyla Flagellates Illuminates Evolutionary Transitions and the Path Towards Mitochondrial Loss.</title>
        <authorList>
            <person name="Novak L.V.F."/>
            <person name="Treitli S.C."/>
            <person name="Pyrih J."/>
            <person name="Halakuc P."/>
            <person name="Pipaliya S.V."/>
            <person name="Vacek V."/>
            <person name="Brzon O."/>
            <person name="Soukal P."/>
            <person name="Eme L."/>
            <person name="Dacks J.B."/>
            <person name="Karnkowska A."/>
            <person name="Elias M."/>
            <person name="Hampl V."/>
        </authorList>
    </citation>
    <scope>NUCLEOTIDE SEQUENCE [LARGE SCALE GENOMIC DNA]</scope>
    <source>
        <strain evidence="1">NAU3</strain>
        <tissue evidence="1">Gut</tissue>
    </source>
</reference>
<name>A0ABQ9WN85_9EUKA</name>
<evidence type="ECO:0000313" key="1">
    <source>
        <dbReference type="EMBL" id="KAK2939956.1"/>
    </source>
</evidence>
<dbReference type="EMBL" id="JARBJD010000790">
    <property type="protein sequence ID" value="KAK2939956.1"/>
    <property type="molecule type" value="Genomic_DNA"/>
</dbReference>
<comment type="caution">
    <text evidence="1">The sequence shown here is derived from an EMBL/GenBank/DDBJ whole genome shotgun (WGS) entry which is preliminary data.</text>
</comment>